<accession>L7LWI0</accession>
<organism evidence="2">
    <name type="scientific">Rhipicephalus pulchellus</name>
    <name type="common">Yellow backed tick</name>
    <name type="synonym">Dermacentor pulchellus</name>
    <dbReference type="NCBI Taxonomy" id="72859"/>
    <lineage>
        <taxon>Eukaryota</taxon>
        <taxon>Metazoa</taxon>
        <taxon>Ecdysozoa</taxon>
        <taxon>Arthropoda</taxon>
        <taxon>Chelicerata</taxon>
        <taxon>Arachnida</taxon>
        <taxon>Acari</taxon>
        <taxon>Parasitiformes</taxon>
        <taxon>Ixodida</taxon>
        <taxon>Ixodoidea</taxon>
        <taxon>Ixodidae</taxon>
        <taxon>Rhipicephalinae</taxon>
        <taxon>Rhipicephalus</taxon>
        <taxon>Rhipicephalus</taxon>
    </lineage>
</organism>
<protein>
    <submittedName>
        <fullName evidence="2">Uncharacterized protein</fullName>
    </submittedName>
</protein>
<proteinExistence type="evidence at transcript level"/>
<evidence type="ECO:0000313" key="2">
    <source>
        <dbReference type="EMBL" id="JAA56150.1"/>
    </source>
</evidence>
<keyword evidence="1" id="KW-0472">Membrane</keyword>
<keyword evidence="1" id="KW-0812">Transmembrane</keyword>
<reference evidence="2" key="2">
    <citation type="journal article" date="2015" name="J. Proteomics">
        <title>Sexual differences in the sialomes of the zebra tick, Rhipicephalus pulchellus.</title>
        <authorList>
            <person name="Tan A.W."/>
            <person name="Francischetti I.M."/>
            <person name="Slovak M."/>
            <person name="Kini R.M."/>
            <person name="Ribeiro J.M."/>
        </authorList>
    </citation>
    <scope>NUCLEOTIDE SEQUENCE</scope>
    <source>
        <tissue evidence="2">Salivary gland</tissue>
    </source>
</reference>
<evidence type="ECO:0000256" key="1">
    <source>
        <dbReference type="SAM" id="Phobius"/>
    </source>
</evidence>
<feature type="non-terminal residue" evidence="2">
    <location>
        <position position="83"/>
    </location>
</feature>
<sequence length="83" mass="9523">MFFFLLLSVCLLSFASFCFFRCLFLSLSTDASPSFFRYVSIFVSLFISIFLSFFVCFSVSVSIFLYHSSAPTFLVSQPLEVPY</sequence>
<keyword evidence="1" id="KW-1133">Transmembrane helix</keyword>
<reference evidence="2" key="1">
    <citation type="submission" date="2012-11" db="EMBL/GenBank/DDBJ databases">
        <authorList>
            <person name="Lucero-Rivera Y.E."/>
            <person name="Tovar-Ramirez D."/>
        </authorList>
    </citation>
    <scope>NUCLEOTIDE SEQUENCE</scope>
    <source>
        <tissue evidence="2">Salivary gland</tissue>
    </source>
</reference>
<feature type="transmembrane region" description="Helical" evidence="1">
    <location>
        <begin position="41"/>
        <end position="66"/>
    </location>
</feature>
<dbReference type="EMBL" id="GACK01008884">
    <property type="protein sequence ID" value="JAA56150.1"/>
    <property type="molecule type" value="mRNA"/>
</dbReference>
<name>L7LWI0_RHIPC</name>
<dbReference type="AlphaFoldDB" id="L7LWI0"/>